<dbReference type="eggNOG" id="COG2124">
    <property type="taxonomic scope" value="Bacteria"/>
</dbReference>
<dbReference type="InterPro" id="IPR050196">
    <property type="entry name" value="Cytochrome_P450_Monoox"/>
</dbReference>
<dbReference type="InterPro" id="IPR001128">
    <property type="entry name" value="Cyt_P450"/>
</dbReference>
<dbReference type="InterPro" id="IPR002401">
    <property type="entry name" value="Cyt_P450_E_grp-I"/>
</dbReference>
<protein>
    <submittedName>
        <fullName evidence="9">Cytochrome P450</fullName>
    </submittedName>
</protein>
<evidence type="ECO:0000256" key="4">
    <source>
        <dbReference type="ARBA" id="ARBA00023002"/>
    </source>
</evidence>
<feature type="binding site" description="axial binding residue" evidence="7">
    <location>
        <position position="388"/>
    </location>
    <ligand>
        <name>heme</name>
        <dbReference type="ChEBI" id="CHEBI:30413"/>
    </ligand>
    <ligandPart>
        <name>Fe</name>
        <dbReference type="ChEBI" id="CHEBI:18248"/>
    </ligandPart>
</feature>
<evidence type="ECO:0000256" key="7">
    <source>
        <dbReference type="PIRSR" id="PIRSR602401-1"/>
    </source>
</evidence>
<dbReference type="AlphaFoldDB" id="A0A193C6C7"/>
<evidence type="ECO:0000256" key="3">
    <source>
        <dbReference type="ARBA" id="ARBA00022723"/>
    </source>
</evidence>
<sequence>MPVPVAPGRWPLLGHTPAMLRRRFGFTSTLYARGDVVRIYLGPMETYFVTSPELTYRVLVTDGSDFRKGAMFEKFRPFVGNGLALSDGVLHRRQRRLMQPSFHHASIAGYAEIMTSAAAELVSSWRPGEVREVDHDMQALAVAIVGEALFSTELGKAAIEEARRSIPVILKYGMIRVLSPAFVEKLPIPANRRFDGAIHRMRTIVEELIDNWRAEQPGRSDLLSMLLLARDAETGEGMTDEQVRDEVITLLTAGIETSALALSWLFHEIARHPEVEQKLHDEIDEVLGGRQATAEDVPRLVYTRQVITEVLRMYPLWILMRRVTTEVDLGGVRLPPGTEVIISPHAMHFDPRFHDHPGRFDPDRWAGGRAKELPRGAYIPFGAGAHQCIGNSFALTEIAIVVATIAAAWRLIPVPGKPIRVKYTTTAYPSRMPMTAVPRFP</sequence>
<organism evidence="9 10">
    <name type="scientific">Amycolatopsis orientalis</name>
    <name type="common">Nocardia orientalis</name>
    <dbReference type="NCBI Taxonomy" id="31958"/>
    <lineage>
        <taxon>Bacteria</taxon>
        <taxon>Bacillati</taxon>
        <taxon>Actinomycetota</taxon>
        <taxon>Actinomycetes</taxon>
        <taxon>Pseudonocardiales</taxon>
        <taxon>Pseudonocardiaceae</taxon>
        <taxon>Amycolatopsis</taxon>
    </lineage>
</organism>
<dbReference type="STRING" id="31958.SD37_33460"/>
<dbReference type="GO" id="GO:0005506">
    <property type="term" value="F:iron ion binding"/>
    <property type="evidence" value="ECO:0007669"/>
    <property type="project" value="InterPro"/>
</dbReference>
<reference evidence="9 10" key="1">
    <citation type="journal article" date="2015" name="Genome Announc.">
        <title>Draft Genome Sequence of Norvancomycin-Producing Strain Amycolatopsis orientalis CPCC200066.</title>
        <authorList>
            <person name="Lei X."/>
            <person name="Yuan F."/>
            <person name="Shi Y."/>
            <person name="Li X."/>
            <person name="Wang L."/>
            <person name="Hong B."/>
        </authorList>
    </citation>
    <scope>NUCLEOTIDE SEQUENCE [LARGE SCALE GENOMIC DNA]</scope>
    <source>
        <strain evidence="9 10">B-37</strain>
    </source>
</reference>
<keyword evidence="4 8" id="KW-0560">Oxidoreductase</keyword>
<dbReference type="CDD" id="cd11049">
    <property type="entry name" value="CYP170A1-like"/>
    <property type="match status" value="1"/>
</dbReference>
<keyword evidence="10" id="KW-1185">Reference proteome</keyword>
<dbReference type="RefSeq" id="WP_044851514.1">
    <property type="nucleotide sequence ID" value="NZ_CP016174.1"/>
</dbReference>
<dbReference type="PANTHER" id="PTHR24291">
    <property type="entry name" value="CYTOCHROME P450 FAMILY 4"/>
    <property type="match status" value="1"/>
</dbReference>
<evidence type="ECO:0000256" key="2">
    <source>
        <dbReference type="ARBA" id="ARBA00022617"/>
    </source>
</evidence>
<dbReference type="EMBL" id="CP016174">
    <property type="protein sequence ID" value="ANN20032.1"/>
    <property type="molecule type" value="Genomic_DNA"/>
</dbReference>
<keyword evidence="6 8" id="KW-0503">Monooxygenase</keyword>
<evidence type="ECO:0000256" key="1">
    <source>
        <dbReference type="ARBA" id="ARBA00010617"/>
    </source>
</evidence>
<keyword evidence="3 7" id="KW-0479">Metal-binding</keyword>
<dbReference type="Proteomes" id="UP000093695">
    <property type="component" value="Chromosome"/>
</dbReference>
<dbReference type="GO" id="GO:0016705">
    <property type="term" value="F:oxidoreductase activity, acting on paired donors, with incorporation or reduction of molecular oxygen"/>
    <property type="evidence" value="ECO:0007669"/>
    <property type="project" value="InterPro"/>
</dbReference>
<gene>
    <name evidence="9" type="ORF">SD37_33460</name>
</gene>
<dbReference type="InterPro" id="IPR017972">
    <property type="entry name" value="Cyt_P450_CS"/>
</dbReference>
<dbReference type="PRINTS" id="PR00385">
    <property type="entry name" value="P450"/>
</dbReference>
<dbReference type="PRINTS" id="PR00463">
    <property type="entry name" value="EP450I"/>
</dbReference>
<dbReference type="GO" id="GO:0020037">
    <property type="term" value="F:heme binding"/>
    <property type="evidence" value="ECO:0007669"/>
    <property type="project" value="InterPro"/>
</dbReference>
<evidence type="ECO:0000256" key="8">
    <source>
        <dbReference type="RuleBase" id="RU000461"/>
    </source>
</evidence>
<proteinExistence type="inferred from homology"/>
<dbReference type="Gene3D" id="1.10.630.10">
    <property type="entry name" value="Cytochrome P450"/>
    <property type="match status" value="1"/>
</dbReference>
<dbReference type="GO" id="GO:0004497">
    <property type="term" value="F:monooxygenase activity"/>
    <property type="evidence" value="ECO:0007669"/>
    <property type="project" value="UniProtKB-KW"/>
</dbReference>
<comment type="cofactor">
    <cofactor evidence="7">
        <name>heme</name>
        <dbReference type="ChEBI" id="CHEBI:30413"/>
    </cofactor>
</comment>
<keyword evidence="5 7" id="KW-0408">Iron</keyword>
<dbReference type="SUPFAM" id="SSF48264">
    <property type="entry name" value="Cytochrome P450"/>
    <property type="match status" value="1"/>
</dbReference>
<evidence type="ECO:0000313" key="9">
    <source>
        <dbReference type="EMBL" id="ANN20032.1"/>
    </source>
</evidence>
<evidence type="ECO:0000313" key="10">
    <source>
        <dbReference type="Proteomes" id="UP000093695"/>
    </source>
</evidence>
<dbReference type="Pfam" id="PF00067">
    <property type="entry name" value="p450"/>
    <property type="match status" value="1"/>
</dbReference>
<dbReference type="PANTHER" id="PTHR24291:SF50">
    <property type="entry name" value="BIFUNCTIONAL ALBAFLAVENONE MONOOXYGENASE_TERPENE SYNTHASE"/>
    <property type="match status" value="1"/>
</dbReference>
<accession>A0A193C6C7</accession>
<dbReference type="KEGG" id="aori:SD37_33460"/>
<evidence type="ECO:0000256" key="6">
    <source>
        <dbReference type="ARBA" id="ARBA00023033"/>
    </source>
</evidence>
<keyword evidence="2 7" id="KW-0349">Heme</keyword>
<dbReference type="PROSITE" id="PS00086">
    <property type="entry name" value="CYTOCHROME_P450"/>
    <property type="match status" value="1"/>
</dbReference>
<name>A0A193C6C7_AMYOR</name>
<comment type="similarity">
    <text evidence="1 8">Belongs to the cytochrome P450 family.</text>
</comment>
<dbReference type="InterPro" id="IPR036396">
    <property type="entry name" value="Cyt_P450_sf"/>
</dbReference>
<evidence type="ECO:0000256" key="5">
    <source>
        <dbReference type="ARBA" id="ARBA00023004"/>
    </source>
</evidence>